<keyword evidence="2" id="KW-1185">Reference proteome</keyword>
<reference evidence="1 2" key="1">
    <citation type="journal article" date="2019" name="Sci. Rep.">
        <title>Orb-weaving spider Araneus ventricosus genome elucidates the spidroin gene catalogue.</title>
        <authorList>
            <person name="Kono N."/>
            <person name="Nakamura H."/>
            <person name="Ohtoshi R."/>
            <person name="Moran D.A.P."/>
            <person name="Shinohara A."/>
            <person name="Yoshida Y."/>
            <person name="Fujiwara M."/>
            <person name="Mori M."/>
            <person name="Tomita M."/>
            <person name="Arakawa K."/>
        </authorList>
    </citation>
    <scope>NUCLEOTIDE SEQUENCE [LARGE SCALE GENOMIC DNA]</scope>
</reference>
<dbReference type="AlphaFoldDB" id="A0A4Y2A937"/>
<accession>A0A4Y2A937</accession>
<dbReference type="EMBL" id="BGPR01000010">
    <property type="protein sequence ID" value="GBL76381.1"/>
    <property type="molecule type" value="Genomic_DNA"/>
</dbReference>
<gene>
    <name evidence="1" type="ORF">AVEN_53162_1</name>
</gene>
<organism evidence="1 2">
    <name type="scientific">Araneus ventricosus</name>
    <name type="common">Orbweaver spider</name>
    <name type="synonym">Epeira ventricosa</name>
    <dbReference type="NCBI Taxonomy" id="182803"/>
    <lineage>
        <taxon>Eukaryota</taxon>
        <taxon>Metazoa</taxon>
        <taxon>Ecdysozoa</taxon>
        <taxon>Arthropoda</taxon>
        <taxon>Chelicerata</taxon>
        <taxon>Arachnida</taxon>
        <taxon>Araneae</taxon>
        <taxon>Araneomorphae</taxon>
        <taxon>Entelegynae</taxon>
        <taxon>Araneoidea</taxon>
        <taxon>Araneidae</taxon>
        <taxon>Araneus</taxon>
    </lineage>
</organism>
<evidence type="ECO:0000313" key="1">
    <source>
        <dbReference type="EMBL" id="GBL76381.1"/>
    </source>
</evidence>
<protein>
    <submittedName>
        <fullName evidence="1">Uncharacterized protein</fullName>
    </submittedName>
</protein>
<comment type="caution">
    <text evidence="1">The sequence shown here is derived from an EMBL/GenBank/DDBJ whole genome shotgun (WGS) entry which is preliminary data.</text>
</comment>
<sequence>MPCLHDYGSIINVVDVPGFIEALDMDLGRPGTYFGYQNFNAFDSLPSTELGFWSSCIMMNSLIKYEMLHTFLCCRFAAYAKIVEWIAVNLCMLIKPLNYHPCLISARNK</sequence>
<dbReference type="Proteomes" id="UP000499080">
    <property type="component" value="Unassembled WGS sequence"/>
</dbReference>
<evidence type="ECO:0000313" key="2">
    <source>
        <dbReference type="Proteomes" id="UP000499080"/>
    </source>
</evidence>
<name>A0A4Y2A937_ARAVE</name>
<proteinExistence type="predicted"/>